<sequence length="254" mass="28910">MAFKHFITLYDVRSTLDPPAWSPNVWKVRFILNFKRLPYCTQFLAYPDIAGVLSSVGAPPTRAEMPQYTVPAILDEAEGSSPLALSDSSHIAMHLDKTYPEPSIFPGGCHREQMRYAAAIHKHVMLPMLHMVVPSTVDILEGRDLDYYLATREGFLGIALEDMFPPHKQQAVWDGILRGLDELAALIDSSRDHRAGPWMFSPVENPSYADFVLGAMLIWFRRAGPRGCWDRICRRNDGKWEHLLQILEPYMEVL</sequence>
<evidence type="ECO:0000313" key="2">
    <source>
        <dbReference type="EMBL" id="KZT03253.1"/>
    </source>
</evidence>
<accession>A0A165CQS6</accession>
<dbReference type="RefSeq" id="XP_040760993.1">
    <property type="nucleotide sequence ID" value="XM_040909608.1"/>
</dbReference>
<dbReference type="AlphaFoldDB" id="A0A165CQS6"/>
<name>A0A165CQS6_9APHY</name>
<dbReference type="OrthoDB" id="4951845at2759"/>
<dbReference type="Pfam" id="PF13417">
    <property type="entry name" value="GST_N_3"/>
    <property type="match status" value="1"/>
</dbReference>
<feature type="domain" description="GST N-terminal" evidence="1">
    <location>
        <begin position="12"/>
        <end position="103"/>
    </location>
</feature>
<reference evidence="2 3" key="1">
    <citation type="journal article" date="2016" name="Mol. Biol. Evol.">
        <title>Comparative Genomics of Early-Diverging Mushroom-Forming Fungi Provides Insights into the Origins of Lignocellulose Decay Capabilities.</title>
        <authorList>
            <person name="Nagy L.G."/>
            <person name="Riley R."/>
            <person name="Tritt A."/>
            <person name="Adam C."/>
            <person name="Daum C."/>
            <person name="Floudas D."/>
            <person name="Sun H."/>
            <person name="Yadav J.S."/>
            <person name="Pangilinan J."/>
            <person name="Larsson K.H."/>
            <person name="Matsuura K."/>
            <person name="Barry K."/>
            <person name="Labutti K."/>
            <person name="Kuo R."/>
            <person name="Ohm R.A."/>
            <person name="Bhattacharya S.S."/>
            <person name="Shirouzu T."/>
            <person name="Yoshinaga Y."/>
            <person name="Martin F.M."/>
            <person name="Grigoriev I.V."/>
            <person name="Hibbett D.S."/>
        </authorList>
    </citation>
    <scope>NUCLEOTIDE SEQUENCE [LARGE SCALE GENOMIC DNA]</scope>
    <source>
        <strain evidence="2 3">93-53</strain>
    </source>
</reference>
<dbReference type="STRING" id="1314785.A0A165CQS6"/>
<dbReference type="PROSITE" id="PS50404">
    <property type="entry name" value="GST_NTER"/>
    <property type="match status" value="1"/>
</dbReference>
<dbReference type="EMBL" id="KV427645">
    <property type="protein sequence ID" value="KZT03253.1"/>
    <property type="molecule type" value="Genomic_DNA"/>
</dbReference>
<protein>
    <recommendedName>
        <fullName evidence="1">GST N-terminal domain-containing protein</fullName>
    </recommendedName>
</protein>
<dbReference type="Gene3D" id="1.20.1050.10">
    <property type="match status" value="1"/>
</dbReference>
<keyword evidence="3" id="KW-1185">Reference proteome</keyword>
<dbReference type="GeneID" id="63826637"/>
<evidence type="ECO:0000313" key="3">
    <source>
        <dbReference type="Proteomes" id="UP000076871"/>
    </source>
</evidence>
<organism evidence="2 3">
    <name type="scientific">Laetiporus sulphureus 93-53</name>
    <dbReference type="NCBI Taxonomy" id="1314785"/>
    <lineage>
        <taxon>Eukaryota</taxon>
        <taxon>Fungi</taxon>
        <taxon>Dikarya</taxon>
        <taxon>Basidiomycota</taxon>
        <taxon>Agaricomycotina</taxon>
        <taxon>Agaricomycetes</taxon>
        <taxon>Polyporales</taxon>
        <taxon>Laetiporus</taxon>
    </lineage>
</organism>
<gene>
    <name evidence="2" type="ORF">LAESUDRAFT_729286</name>
</gene>
<dbReference type="SUPFAM" id="SSF52833">
    <property type="entry name" value="Thioredoxin-like"/>
    <property type="match status" value="1"/>
</dbReference>
<evidence type="ECO:0000259" key="1">
    <source>
        <dbReference type="PROSITE" id="PS50404"/>
    </source>
</evidence>
<dbReference type="Pfam" id="PF22041">
    <property type="entry name" value="GST_C_7"/>
    <property type="match status" value="1"/>
</dbReference>
<dbReference type="Gene3D" id="3.40.30.10">
    <property type="entry name" value="Glutaredoxin"/>
    <property type="match status" value="1"/>
</dbReference>
<dbReference type="InterPro" id="IPR036249">
    <property type="entry name" value="Thioredoxin-like_sf"/>
</dbReference>
<dbReference type="Proteomes" id="UP000076871">
    <property type="component" value="Unassembled WGS sequence"/>
</dbReference>
<proteinExistence type="predicted"/>
<dbReference type="InterPro" id="IPR054416">
    <property type="entry name" value="GST_UstS-like_C"/>
</dbReference>
<dbReference type="InterPro" id="IPR004045">
    <property type="entry name" value="Glutathione_S-Trfase_N"/>
</dbReference>
<dbReference type="InParanoid" id="A0A165CQS6"/>